<sequence length="295" mass="31772">MDTALSSNGASWSQQNTQPPPAERGYMALFSLKGKTAIIAGAAAGIGLIVAQAYAEAGANVALWYHSNKTAHDRAKEIEKQYGVKARAYQVNVQEPQEVENAVQGVVKEFNGRLDIFVANSGIPWKQGAMTEGTLDHYRKVISTDLDGVYYAARAVAPVWRRQKQEGTDINGNRLENFSYGSFIATGSMSGHIVNVPQLQSAYNAAKAGVIHLCKSLALEWVQFARANSVSPGYISTELTEFLSQETITLLNGKIPMGRQGQAHELAGAYIFLASDASSYATGTDIIIDGGYTSQ</sequence>
<dbReference type="PRINTS" id="PR00080">
    <property type="entry name" value="SDRFAMILY"/>
</dbReference>
<proteinExistence type="inferred from homology"/>
<evidence type="ECO:0000256" key="1">
    <source>
        <dbReference type="ARBA" id="ARBA00006484"/>
    </source>
</evidence>
<evidence type="ECO:0000256" key="2">
    <source>
        <dbReference type="ARBA" id="ARBA00022857"/>
    </source>
</evidence>
<dbReference type="PROSITE" id="PS00061">
    <property type="entry name" value="ADH_SHORT"/>
    <property type="match status" value="1"/>
</dbReference>
<feature type="region of interest" description="Disordered" evidence="4">
    <location>
        <begin position="1"/>
        <end position="20"/>
    </location>
</feature>
<dbReference type="EMBL" id="CH476616">
    <property type="protein sequence ID" value="EEP78930.1"/>
    <property type="molecule type" value="Genomic_DNA"/>
</dbReference>
<dbReference type="Proteomes" id="UP000002058">
    <property type="component" value="Unassembled WGS sequence"/>
</dbReference>
<dbReference type="OrthoDB" id="1888931at2759"/>
<dbReference type="GO" id="GO:0050085">
    <property type="term" value="F:mannitol 2-dehydrogenase (NADP+) activity"/>
    <property type="evidence" value="ECO:0007669"/>
    <property type="project" value="UniProtKB-ARBA"/>
</dbReference>
<evidence type="ECO:0000256" key="4">
    <source>
        <dbReference type="SAM" id="MobiDB-lite"/>
    </source>
</evidence>
<dbReference type="GeneID" id="8444152"/>
<dbReference type="eggNOG" id="KOG0725">
    <property type="taxonomic scope" value="Eukaryota"/>
</dbReference>
<dbReference type="RefSeq" id="XP_002544259.1">
    <property type="nucleotide sequence ID" value="XM_002544213.1"/>
</dbReference>
<dbReference type="Pfam" id="PF13561">
    <property type="entry name" value="adh_short_C2"/>
    <property type="match status" value="1"/>
</dbReference>
<evidence type="ECO:0000256" key="3">
    <source>
        <dbReference type="ARBA" id="ARBA00023002"/>
    </source>
</evidence>
<dbReference type="PRINTS" id="PR00081">
    <property type="entry name" value="GDHRDH"/>
</dbReference>
<keyword evidence="2" id="KW-0521">NADP</keyword>
<dbReference type="GO" id="GO:0050664">
    <property type="term" value="F:oxidoreductase activity, acting on NAD(P)H, oxygen as acceptor"/>
    <property type="evidence" value="ECO:0007669"/>
    <property type="project" value="TreeGrafter"/>
</dbReference>
<dbReference type="VEuPathDB" id="FungiDB:UREG_03776"/>
<comment type="similarity">
    <text evidence="1">Belongs to the short-chain dehydrogenases/reductases (SDR) family.</text>
</comment>
<dbReference type="Gene3D" id="3.40.50.720">
    <property type="entry name" value="NAD(P)-binding Rossmann-like Domain"/>
    <property type="match status" value="1"/>
</dbReference>
<dbReference type="InterPro" id="IPR036291">
    <property type="entry name" value="NAD(P)-bd_dom_sf"/>
</dbReference>
<dbReference type="KEGG" id="ure:UREG_03776"/>
<dbReference type="AlphaFoldDB" id="C4JLR8"/>
<feature type="compositionally biased region" description="Polar residues" evidence="4">
    <location>
        <begin position="1"/>
        <end position="17"/>
    </location>
</feature>
<name>C4JLR8_UNCRE</name>
<evidence type="ECO:0000313" key="5">
    <source>
        <dbReference type="EMBL" id="EEP78930.1"/>
    </source>
</evidence>
<dbReference type="OMA" id="VAITYER"/>
<dbReference type="InterPro" id="IPR020904">
    <property type="entry name" value="Sc_DH/Rdtase_CS"/>
</dbReference>
<dbReference type="FunFam" id="3.40.50.720:FF:000090">
    <property type="entry name" value="NADP-dependent mannitol dehydrogenase"/>
    <property type="match status" value="1"/>
</dbReference>
<dbReference type="PANTHER" id="PTHR43008">
    <property type="entry name" value="BENZIL REDUCTASE"/>
    <property type="match status" value="1"/>
</dbReference>
<keyword evidence="3" id="KW-0560">Oxidoreductase</keyword>
<accession>C4JLR8</accession>
<dbReference type="HOGENOM" id="CLU_010194_1_1_1"/>
<dbReference type="InterPro" id="IPR002347">
    <property type="entry name" value="SDR_fam"/>
</dbReference>
<keyword evidence="6" id="KW-1185">Reference proteome</keyword>
<dbReference type="SUPFAM" id="SSF51735">
    <property type="entry name" value="NAD(P)-binding Rossmann-fold domains"/>
    <property type="match status" value="1"/>
</dbReference>
<dbReference type="STRING" id="336963.C4JLR8"/>
<dbReference type="InParanoid" id="C4JLR8"/>
<dbReference type="GO" id="GO:0019594">
    <property type="term" value="P:mannitol metabolic process"/>
    <property type="evidence" value="ECO:0007669"/>
    <property type="project" value="UniProtKB-ARBA"/>
</dbReference>
<dbReference type="PANTHER" id="PTHR43008:SF13">
    <property type="entry name" value="L-XYLULOSE REDUCTASE-RELATED"/>
    <property type="match status" value="1"/>
</dbReference>
<reference evidence="6" key="1">
    <citation type="journal article" date="2009" name="Genome Res.">
        <title>Comparative genomic analyses of the human fungal pathogens Coccidioides and their relatives.</title>
        <authorList>
            <person name="Sharpton T.J."/>
            <person name="Stajich J.E."/>
            <person name="Rounsley S.D."/>
            <person name="Gardner M.J."/>
            <person name="Wortman J.R."/>
            <person name="Jordar V.S."/>
            <person name="Maiti R."/>
            <person name="Kodira C.D."/>
            <person name="Neafsey D.E."/>
            <person name="Zeng Q."/>
            <person name="Hung C.-Y."/>
            <person name="McMahan C."/>
            <person name="Muszewska A."/>
            <person name="Grynberg M."/>
            <person name="Mandel M.A."/>
            <person name="Kellner E.M."/>
            <person name="Barker B.M."/>
            <person name="Galgiani J.N."/>
            <person name="Orbach M.J."/>
            <person name="Kirkland T.N."/>
            <person name="Cole G.T."/>
            <person name="Henn M.R."/>
            <person name="Birren B.W."/>
            <person name="Taylor J.W."/>
        </authorList>
    </citation>
    <scope>NUCLEOTIDE SEQUENCE [LARGE SCALE GENOMIC DNA]</scope>
    <source>
        <strain evidence="6">UAMH 1704</strain>
    </source>
</reference>
<organism evidence="5 6">
    <name type="scientific">Uncinocarpus reesii (strain UAMH 1704)</name>
    <dbReference type="NCBI Taxonomy" id="336963"/>
    <lineage>
        <taxon>Eukaryota</taxon>
        <taxon>Fungi</taxon>
        <taxon>Dikarya</taxon>
        <taxon>Ascomycota</taxon>
        <taxon>Pezizomycotina</taxon>
        <taxon>Eurotiomycetes</taxon>
        <taxon>Eurotiomycetidae</taxon>
        <taxon>Onygenales</taxon>
        <taxon>Onygenaceae</taxon>
        <taxon>Uncinocarpus</taxon>
    </lineage>
</organism>
<protein>
    <submittedName>
        <fullName evidence="5">Sorbitol utilization protein SOU2</fullName>
    </submittedName>
</protein>
<gene>
    <name evidence="5" type="ORF">UREG_03776</name>
</gene>
<evidence type="ECO:0000313" key="6">
    <source>
        <dbReference type="Proteomes" id="UP000002058"/>
    </source>
</evidence>